<keyword evidence="2" id="KW-0408">Iron</keyword>
<reference evidence="5" key="1">
    <citation type="submission" date="2023-03" db="EMBL/GenBank/DDBJ databases">
        <title>Selenobaculum gbiensis gen. nov. sp. nov., a new bacterium isolated from the gut microbiota of IBD patient.</title>
        <authorList>
            <person name="Yeo S."/>
            <person name="Park H."/>
            <person name="Huh C.S."/>
        </authorList>
    </citation>
    <scope>NUCLEOTIDE SEQUENCE</scope>
    <source>
        <strain evidence="5">ICN-92133</strain>
    </source>
</reference>
<name>A0A9Y2AI08_9FIRM</name>
<dbReference type="EMBL" id="CP120678">
    <property type="protein sequence ID" value="WIW70469.1"/>
    <property type="molecule type" value="Genomic_DNA"/>
</dbReference>
<organism evidence="5 6">
    <name type="scientific">Selenobaculum gibii</name>
    <dbReference type="NCBI Taxonomy" id="3054208"/>
    <lineage>
        <taxon>Bacteria</taxon>
        <taxon>Bacillati</taxon>
        <taxon>Bacillota</taxon>
        <taxon>Negativicutes</taxon>
        <taxon>Selenomonadales</taxon>
        <taxon>Selenomonadaceae</taxon>
        <taxon>Selenobaculum</taxon>
    </lineage>
</organism>
<sequence>MTTGCKVGGLFVIYFFDSFAFVAEQKKAVAVINEAIEIPCTACQYCVEDCPKQIDIPKYFALYNAEKQSLNTGLKQHMQ</sequence>
<evidence type="ECO:0000256" key="2">
    <source>
        <dbReference type="ARBA" id="ARBA00023004"/>
    </source>
</evidence>
<dbReference type="AlphaFoldDB" id="A0A9Y2AI08"/>
<evidence type="ECO:0000259" key="4">
    <source>
        <dbReference type="PROSITE" id="PS51379"/>
    </source>
</evidence>
<evidence type="ECO:0000313" key="5">
    <source>
        <dbReference type="EMBL" id="WIW70469.1"/>
    </source>
</evidence>
<evidence type="ECO:0000256" key="3">
    <source>
        <dbReference type="ARBA" id="ARBA00023014"/>
    </source>
</evidence>
<dbReference type="Proteomes" id="UP001243623">
    <property type="component" value="Chromosome"/>
</dbReference>
<dbReference type="Gene3D" id="1.10.1060.10">
    <property type="entry name" value="Alpha-helical ferredoxin"/>
    <property type="match status" value="1"/>
</dbReference>
<dbReference type="PROSITE" id="PS51379">
    <property type="entry name" value="4FE4S_FER_2"/>
    <property type="match status" value="1"/>
</dbReference>
<dbReference type="KEGG" id="sgbi:P3F81_11370"/>
<keyword evidence="6" id="KW-1185">Reference proteome</keyword>
<dbReference type="InterPro" id="IPR009051">
    <property type="entry name" value="Helical_ferredxn"/>
</dbReference>
<keyword evidence="1" id="KW-0479">Metal-binding</keyword>
<dbReference type="GO" id="GO:0051536">
    <property type="term" value="F:iron-sulfur cluster binding"/>
    <property type="evidence" value="ECO:0007669"/>
    <property type="project" value="UniProtKB-KW"/>
</dbReference>
<dbReference type="PROSITE" id="PS00198">
    <property type="entry name" value="4FE4S_FER_1"/>
    <property type="match status" value="1"/>
</dbReference>
<gene>
    <name evidence="5" type="ORF">P3F81_11370</name>
</gene>
<feature type="domain" description="4Fe-4S ferredoxin-type" evidence="4">
    <location>
        <begin position="28"/>
        <end position="59"/>
    </location>
</feature>
<dbReference type="SUPFAM" id="SSF46548">
    <property type="entry name" value="alpha-helical ferredoxin"/>
    <property type="match status" value="1"/>
</dbReference>
<dbReference type="GO" id="GO:0046872">
    <property type="term" value="F:metal ion binding"/>
    <property type="evidence" value="ECO:0007669"/>
    <property type="project" value="UniProtKB-KW"/>
</dbReference>
<dbReference type="InterPro" id="IPR017896">
    <property type="entry name" value="4Fe4S_Fe-S-bd"/>
</dbReference>
<proteinExistence type="predicted"/>
<dbReference type="InterPro" id="IPR017900">
    <property type="entry name" value="4Fe4S_Fe_S_CS"/>
</dbReference>
<accession>A0A9Y2AI08</accession>
<evidence type="ECO:0000313" key="6">
    <source>
        <dbReference type="Proteomes" id="UP001243623"/>
    </source>
</evidence>
<evidence type="ECO:0000256" key="1">
    <source>
        <dbReference type="ARBA" id="ARBA00022723"/>
    </source>
</evidence>
<dbReference type="RefSeq" id="WP_309320411.1">
    <property type="nucleotide sequence ID" value="NZ_CP120678.1"/>
</dbReference>
<protein>
    <recommendedName>
        <fullName evidence="4">4Fe-4S ferredoxin-type domain-containing protein</fullName>
    </recommendedName>
</protein>
<keyword evidence="3" id="KW-0411">Iron-sulfur</keyword>